<gene>
    <name evidence="2" type="ORF">BJX67DRAFT_111075</name>
</gene>
<dbReference type="Proteomes" id="UP001610432">
    <property type="component" value="Unassembled WGS sequence"/>
</dbReference>
<keyword evidence="3" id="KW-1185">Reference proteome</keyword>
<organism evidence="2 3">
    <name type="scientific">Aspergillus lucknowensis</name>
    <dbReference type="NCBI Taxonomy" id="176173"/>
    <lineage>
        <taxon>Eukaryota</taxon>
        <taxon>Fungi</taxon>
        <taxon>Dikarya</taxon>
        <taxon>Ascomycota</taxon>
        <taxon>Pezizomycotina</taxon>
        <taxon>Eurotiomycetes</taxon>
        <taxon>Eurotiomycetidae</taxon>
        <taxon>Eurotiales</taxon>
        <taxon>Aspergillaceae</taxon>
        <taxon>Aspergillus</taxon>
        <taxon>Aspergillus subgen. Nidulantes</taxon>
    </lineage>
</organism>
<dbReference type="GeneID" id="98139390"/>
<evidence type="ECO:0000313" key="2">
    <source>
        <dbReference type="EMBL" id="KAL2867009.1"/>
    </source>
</evidence>
<feature type="region of interest" description="Disordered" evidence="1">
    <location>
        <begin position="14"/>
        <end position="42"/>
    </location>
</feature>
<dbReference type="RefSeq" id="XP_070885988.1">
    <property type="nucleotide sequence ID" value="XM_071024318.1"/>
</dbReference>
<comment type="caution">
    <text evidence="2">The sequence shown here is derived from an EMBL/GenBank/DDBJ whole genome shotgun (WGS) entry which is preliminary data.</text>
</comment>
<dbReference type="EMBL" id="JBFXLQ010000021">
    <property type="protein sequence ID" value="KAL2867009.1"/>
    <property type="molecule type" value="Genomic_DNA"/>
</dbReference>
<evidence type="ECO:0000313" key="3">
    <source>
        <dbReference type="Proteomes" id="UP001610432"/>
    </source>
</evidence>
<reference evidence="2 3" key="1">
    <citation type="submission" date="2024-07" db="EMBL/GenBank/DDBJ databases">
        <title>Section-level genome sequencing and comparative genomics of Aspergillus sections Usti and Cavernicolus.</title>
        <authorList>
            <consortium name="Lawrence Berkeley National Laboratory"/>
            <person name="Nybo J.L."/>
            <person name="Vesth T.C."/>
            <person name="Theobald S."/>
            <person name="Frisvad J.C."/>
            <person name="Larsen T.O."/>
            <person name="Kjaerboelling I."/>
            <person name="Rothschild-Mancinelli K."/>
            <person name="Lyhne E.K."/>
            <person name="Kogle M.E."/>
            <person name="Barry K."/>
            <person name="Clum A."/>
            <person name="Na H."/>
            <person name="Ledsgaard L."/>
            <person name="Lin J."/>
            <person name="Lipzen A."/>
            <person name="Kuo A."/>
            <person name="Riley R."/>
            <person name="Mondo S."/>
            <person name="Labutti K."/>
            <person name="Haridas S."/>
            <person name="Pangalinan J."/>
            <person name="Salamov A.A."/>
            <person name="Simmons B.A."/>
            <person name="Magnuson J.K."/>
            <person name="Chen J."/>
            <person name="Drula E."/>
            <person name="Henrissat B."/>
            <person name="Wiebenga A."/>
            <person name="Lubbers R.J."/>
            <person name="Gomes A.C."/>
            <person name="Macurrencykelacurrency M.R."/>
            <person name="Stajich J."/>
            <person name="Grigoriev I.V."/>
            <person name="Mortensen U.H."/>
            <person name="De Vries R.P."/>
            <person name="Baker S.E."/>
            <person name="Andersen M.R."/>
        </authorList>
    </citation>
    <scope>NUCLEOTIDE SEQUENCE [LARGE SCALE GENOMIC DNA]</scope>
    <source>
        <strain evidence="2 3">CBS 449.75</strain>
    </source>
</reference>
<evidence type="ECO:0000256" key="1">
    <source>
        <dbReference type="SAM" id="MobiDB-lite"/>
    </source>
</evidence>
<accession>A0ABR4LR49</accession>
<sequence>MNHVPGVEVSFGFTPEGPRALGGPPHKCHDSSSRRRTRHHCDTQAGGCGFQARFAEDRPHICHDSITAIALAIIVTNKLWESRHMVGTRARRICNTDAVETITSVAFSIVVTGRIIDSRTNGGGGSRDSKRYKEEEENVELHCEDVWTSCKLFKESVCW</sequence>
<protein>
    <submittedName>
        <fullName evidence="2">Uncharacterized protein</fullName>
    </submittedName>
</protein>
<proteinExistence type="predicted"/>
<name>A0ABR4LR49_9EURO</name>